<name>A0A453RPN3_AEGTS</name>
<organism evidence="2 3">
    <name type="scientific">Aegilops tauschii subsp. strangulata</name>
    <name type="common">Goatgrass</name>
    <dbReference type="NCBI Taxonomy" id="200361"/>
    <lineage>
        <taxon>Eukaryota</taxon>
        <taxon>Viridiplantae</taxon>
        <taxon>Streptophyta</taxon>
        <taxon>Embryophyta</taxon>
        <taxon>Tracheophyta</taxon>
        <taxon>Spermatophyta</taxon>
        <taxon>Magnoliopsida</taxon>
        <taxon>Liliopsida</taxon>
        <taxon>Poales</taxon>
        <taxon>Poaceae</taxon>
        <taxon>BOP clade</taxon>
        <taxon>Pooideae</taxon>
        <taxon>Triticodae</taxon>
        <taxon>Triticeae</taxon>
        <taxon>Triticinae</taxon>
        <taxon>Aegilops</taxon>
    </lineage>
</organism>
<feature type="region of interest" description="Disordered" evidence="1">
    <location>
        <begin position="1"/>
        <end position="23"/>
    </location>
</feature>
<evidence type="ECO:0000313" key="3">
    <source>
        <dbReference type="Proteomes" id="UP000015105"/>
    </source>
</evidence>
<reference evidence="3" key="2">
    <citation type="journal article" date="2017" name="Nat. Plants">
        <title>The Aegilops tauschii genome reveals multiple impacts of transposons.</title>
        <authorList>
            <person name="Zhao G."/>
            <person name="Zou C."/>
            <person name="Li K."/>
            <person name="Wang K."/>
            <person name="Li T."/>
            <person name="Gao L."/>
            <person name="Zhang X."/>
            <person name="Wang H."/>
            <person name="Yang Z."/>
            <person name="Liu X."/>
            <person name="Jiang W."/>
            <person name="Mao L."/>
            <person name="Kong X."/>
            <person name="Jiao Y."/>
            <person name="Jia J."/>
        </authorList>
    </citation>
    <scope>NUCLEOTIDE SEQUENCE [LARGE SCALE GENOMIC DNA]</scope>
    <source>
        <strain evidence="3">cv. AL8/78</strain>
    </source>
</reference>
<evidence type="ECO:0000256" key="1">
    <source>
        <dbReference type="SAM" id="MobiDB-lite"/>
    </source>
</evidence>
<dbReference type="Gramene" id="AET7Gv20656400.3">
    <property type="protein sequence ID" value="AET7Gv20656400.3"/>
    <property type="gene ID" value="AET7Gv20656400"/>
</dbReference>
<reference evidence="3" key="1">
    <citation type="journal article" date="2014" name="Science">
        <title>Ancient hybridizations among the ancestral genomes of bread wheat.</title>
        <authorList>
            <consortium name="International Wheat Genome Sequencing Consortium,"/>
            <person name="Marcussen T."/>
            <person name="Sandve S.R."/>
            <person name="Heier L."/>
            <person name="Spannagl M."/>
            <person name="Pfeifer M."/>
            <person name="Jakobsen K.S."/>
            <person name="Wulff B.B."/>
            <person name="Steuernagel B."/>
            <person name="Mayer K.F."/>
            <person name="Olsen O.A."/>
        </authorList>
    </citation>
    <scope>NUCLEOTIDE SEQUENCE [LARGE SCALE GENOMIC DNA]</scope>
    <source>
        <strain evidence="3">cv. AL8/78</strain>
    </source>
</reference>
<keyword evidence="3" id="KW-1185">Reference proteome</keyword>
<reference evidence="2" key="5">
    <citation type="journal article" date="2021" name="G3 (Bethesda)">
        <title>Aegilops tauschii genome assembly Aet v5.0 features greater sequence contiguity and improved annotation.</title>
        <authorList>
            <person name="Wang L."/>
            <person name="Zhu T."/>
            <person name="Rodriguez J.C."/>
            <person name="Deal K.R."/>
            <person name="Dubcovsky J."/>
            <person name="McGuire P.E."/>
            <person name="Lux T."/>
            <person name="Spannagl M."/>
            <person name="Mayer K.F.X."/>
            <person name="Baldrich P."/>
            <person name="Meyers B.C."/>
            <person name="Huo N."/>
            <person name="Gu Y.Q."/>
            <person name="Zhou H."/>
            <person name="Devos K.M."/>
            <person name="Bennetzen J.L."/>
            <person name="Unver T."/>
            <person name="Budak H."/>
            <person name="Gulick P.J."/>
            <person name="Galiba G."/>
            <person name="Kalapos B."/>
            <person name="Nelson D.R."/>
            <person name="Li P."/>
            <person name="You F.M."/>
            <person name="Luo M.C."/>
            <person name="Dvorak J."/>
        </authorList>
    </citation>
    <scope>NUCLEOTIDE SEQUENCE [LARGE SCALE GENOMIC DNA]</scope>
    <source>
        <strain evidence="2">cv. AL8/78</strain>
    </source>
</reference>
<dbReference type="Proteomes" id="UP000015105">
    <property type="component" value="Chromosome 7D"/>
</dbReference>
<dbReference type="EnsemblPlants" id="AET7Gv20656400.3">
    <property type="protein sequence ID" value="AET7Gv20656400.3"/>
    <property type="gene ID" value="AET7Gv20656400"/>
</dbReference>
<reference evidence="2" key="3">
    <citation type="journal article" date="2017" name="Nature">
        <title>Genome sequence of the progenitor of the wheat D genome Aegilops tauschii.</title>
        <authorList>
            <person name="Luo M.C."/>
            <person name="Gu Y.Q."/>
            <person name="Puiu D."/>
            <person name="Wang H."/>
            <person name="Twardziok S.O."/>
            <person name="Deal K.R."/>
            <person name="Huo N."/>
            <person name="Zhu T."/>
            <person name="Wang L."/>
            <person name="Wang Y."/>
            <person name="McGuire P.E."/>
            <person name="Liu S."/>
            <person name="Long H."/>
            <person name="Ramasamy R.K."/>
            <person name="Rodriguez J.C."/>
            <person name="Van S.L."/>
            <person name="Yuan L."/>
            <person name="Wang Z."/>
            <person name="Xia Z."/>
            <person name="Xiao L."/>
            <person name="Anderson O.D."/>
            <person name="Ouyang S."/>
            <person name="Liang Y."/>
            <person name="Zimin A.V."/>
            <person name="Pertea G."/>
            <person name="Qi P."/>
            <person name="Bennetzen J.L."/>
            <person name="Dai X."/>
            <person name="Dawson M.W."/>
            <person name="Muller H.G."/>
            <person name="Kugler K."/>
            <person name="Rivarola-Duarte L."/>
            <person name="Spannagl M."/>
            <person name="Mayer K.F.X."/>
            <person name="Lu F.H."/>
            <person name="Bevan M.W."/>
            <person name="Leroy P."/>
            <person name="Li P."/>
            <person name="You F.M."/>
            <person name="Sun Q."/>
            <person name="Liu Z."/>
            <person name="Lyons E."/>
            <person name="Wicker T."/>
            <person name="Salzberg S.L."/>
            <person name="Devos K.M."/>
            <person name="Dvorak J."/>
        </authorList>
    </citation>
    <scope>NUCLEOTIDE SEQUENCE [LARGE SCALE GENOMIC DNA]</scope>
    <source>
        <strain evidence="2">cv. AL8/78</strain>
    </source>
</reference>
<dbReference type="AlphaFoldDB" id="A0A453RPN3"/>
<accession>A0A453RPN3</accession>
<reference evidence="2" key="4">
    <citation type="submission" date="2019-03" db="UniProtKB">
        <authorList>
            <consortium name="EnsemblPlants"/>
        </authorList>
    </citation>
    <scope>IDENTIFICATION</scope>
</reference>
<sequence length="137" mass="16015">MNRMRRIAGMGKSKKAPSAVQKDKDESIVFFRELYKHEEDTDVNLLEPIYSVEFDAIQEVVTCPSLPRGREISSCRSTRSTTMTGPRPLQLHQCFLPSRWKPAPPKRWFPLKKRSYPSRLSLQLQSSFARQRRPKHQ</sequence>
<evidence type="ECO:0000313" key="2">
    <source>
        <dbReference type="EnsemblPlants" id="AET7Gv20656400.3"/>
    </source>
</evidence>
<protein>
    <submittedName>
        <fullName evidence="2">Uncharacterized protein</fullName>
    </submittedName>
</protein>
<proteinExistence type="predicted"/>